<proteinExistence type="predicted"/>
<keyword evidence="1" id="KW-1133">Transmembrane helix</keyword>
<feature type="transmembrane region" description="Helical" evidence="1">
    <location>
        <begin position="6"/>
        <end position="25"/>
    </location>
</feature>
<feature type="transmembrane region" description="Helical" evidence="1">
    <location>
        <begin position="72"/>
        <end position="92"/>
    </location>
</feature>
<gene>
    <name evidence="2" type="ORF">HC031_18035</name>
</gene>
<evidence type="ECO:0000313" key="3">
    <source>
        <dbReference type="Proteomes" id="UP000722989"/>
    </source>
</evidence>
<feature type="transmembrane region" description="Helical" evidence="1">
    <location>
        <begin position="98"/>
        <end position="121"/>
    </location>
</feature>
<evidence type="ECO:0008006" key="4">
    <source>
        <dbReference type="Google" id="ProtNLM"/>
    </source>
</evidence>
<comment type="caution">
    <text evidence="2">The sequence shown here is derived from an EMBL/GenBank/DDBJ whole genome shotgun (WGS) entry which is preliminary data.</text>
</comment>
<dbReference type="Proteomes" id="UP000722989">
    <property type="component" value="Unassembled WGS sequence"/>
</dbReference>
<keyword evidence="3" id="KW-1185">Reference proteome</keyword>
<reference evidence="2 3" key="1">
    <citation type="submission" date="2020-03" db="EMBL/GenBank/DDBJ databases">
        <title>WGS of the type strain of Planosporangium spp.</title>
        <authorList>
            <person name="Thawai C."/>
        </authorList>
    </citation>
    <scope>NUCLEOTIDE SEQUENCE [LARGE SCALE GENOMIC DNA]</scope>
    <source>
        <strain evidence="2 3">TBRC 5610</strain>
    </source>
</reference>
<sequence length="157" mass="17358">MEGFIYFVLGVLFSAVIALFSPFWTDRYRTWRASRSLRAKRERLGQLASELSQIREYQSNPSAFQAFVLERLVYIAFLSAVFAAISGLTAAMTVASEFYFLGGMSGVAAAVGALVTLPVCTRTLRIIRKVRSGRYLAELELTIAELEASLTEPSPTT</sequence>
<organism evidence="2 3">
    <name type="scientific">Planosporangium thailandense</name>
    <dbReference type="NCBI Taxonomy" id="765197"/>
    <lineage>
        <taxon>Bacteria</taxon>
        <taxon>Bacillati</taxon>
        <taxon>Actinomycetota</taxon>
        <taxon>Actinomycetes</taxon>
        <taxon>Micromonosporales</taxon>
        <taxon>Micromonosporaceae</taxon>
        <taxon>Planosporangium</taxon>
    </lineage>
</organism>
<keyword evidence="1" id="KW-0472">Membrane</keyword>
<evidence type="ECO:0000313" key="2">
    <source>
        <dbReference type="EMBL" id="NJC71604.1"/>
    </source>
</evidence>
<accession>A0ABX0Y2D8</accession>
<protein>
    <recommendedName>
        <fullName evidence="4">DUF2721 domain-containing protein</fullName>
    </recommendedName>
</protein>
<dbReference type="EMBL" id="JAATVY010000012">
    <property type="protein sequence ID" value="NJC71604.1"/>
    <property type="molecule type" value="Genomic_DNA"/>
</dbReference>
<evidence type="ECO:0000256" key="1">
    <source>
        <dbReference type="SAM" id="Phobius"/>
    </source>
</evidence>
<name>A0ABX0Y2D8_9ACTN</name>
<keyword evidence="1" id="KW-0812">Transmembrane</keyword>
<dbReference type="RefSeq" id="WP_167926507.1">
    <property type="nucleotide sequence ID" value="NZ_JAATVY010000012.1"/>
</dbReference>